<dbReference type="InterPro" id="IPR029052">
    <property type="entry name" value="Metallo-depent_PP-like"/>
</dbReference>
<evidence type="ECO:0000313" key="3">
    <source>
        <dbReference type="Proteomes" id="UP000077405"/>
    </source>
</evidence>
<dbReference type="AlphaFoldDB" id="A0A2R4VT04"/>
<dbReference type="Gene3D" id="3.60.21.10">
    <property type="match status" value="1"/>
</dbReference>
<protein>
    <submittedName>
        <fullName evidence="2">Serine/threonine protein phosphatase</fullName>
    </submittedName>
</protein>
<dbReference type="SUPFAM" id="SSF56300">
    <property type="entry name" value="Metallo-dependent phosphatases"/>
    <property type="match status" value="1"/>
</dbReference>
<dbReference type="Proteomes" id="UP000077405">
    <property type="component" value="Plasmid pYZ2"/>
</dbReference>
<keyword evidence="2" id="KW-0614">Plasmid</keyword>
<dbReference type="Pfam" id="PF00149">
    <property type="entry name" value="Metallophos"/>
    <property type="match status" value="1"/>
</dbReference>
<dbReference type="CDD" id="cd00144">
    <property type="entry name" value="MPP_PPP_family"/>
    <property type="match status" value="1"/>
</dbReference>
<keyword evidence="3" id="KW-1185">Reference proteome</keyword>
<dbReference type="GO" id="GO:0016791">
    <property type="term" value="F:phosphatase activity"/>
    <property type="evidence" value="ECO:0007669"/>
    <property type="project" value="TreeGrafter"/>
</dbReference>
<gene>
    <name evidence="2" type="ORF">A6A40_21410</name>
</gene>
<geneLocation type="plasmid" evidence="2 3">
    <name>pYZ2</name>
</geneLocation>
<accession>A0A2R4VT04</accession>
<dbReference type="GO" id="GO:0005737">
    <property type="term" value="C:cytoplasm"/>
    <property type="evidence" value="ECO:0007669"/>
    <property type="project" value="TreeGrafter"/>
</dbReference>
<dbReference type="OrthoDB" id="9807890at2"/>
<organism evidence="2 3">
    <name type="scientific">Azospirillum humicireducens</name>
    <dbReference type="NCBI Taxonomy" id="1226968"/>
    <lineage>
        <taxon>Bacteria</taxon>
        <taxon>Pseudomonadati</taxon>
        <taxon>Pseudomonadota</taxon>
        <taxon>Alphaproteobacteria</taxon>
        <taxon>Rhodospirillales</taxon>
        <taxon>Azospirillaceae</taxon>
        <taxon>Azospirillum</taxon>
    </lineage>
</organism>
<dbReference type="KEGG" id="ahu:A6A40_21410"/>
<dbReference type="InterPro" id="IPR050126">
    <property type="entry name" value="Ap4A_hydrolase"/>
</dbReference>
<evidence type="ECO:0000313" key="2">
    <source>
        <dbReference type="EMBL" id="AWB07569.1"/>
    </source>
</evidence>
<dbReference type="GO" id="GO:0110154">
    <property type="term" value="P:RNA decapping"/>
    <property type="evidence" value="ECO:0007669"/>
    <property type="project" value="TreeGrafter"/>
</dbReference>
<proteinExistence type="predicted"/>
<dbReference type="RefSeq" id="WP_108547849.1">
    <property type="nucleotide sequence ID" value="NZ_CP028903.1"/>
</dbReference>
<dbReference type="PANTHER" id="PTHR42850:SF4">
    <property type="entry name" value="ZINC-DEPENDENT ENDOPOLYPHOSPHATASE"/>
    <property type="match status" value="1"/>
</dbReference>
<reference evidence="2 3" key="1">
    <citation type="submission" date="2018-04" db="EMBL/GenBank/DDBJ databases">
        <title>Complete genome sequence of the nitrogen-fixing bacterium Azospirillum humicireducens type strain SgZ-5.</title>
        <authorList>
            <person name="Yu Z."/>
        </authorList>
    </citation>
    <scope>NUCLEOTIDE SEQUENCE [LARGE SCALE GENOMIC DNA]</scope>
    <source>
        <strain evidence="2 3">SgZ-5</strain>
        <plasmid evidence="2 3">pYZ2</plasmid>
    </source>
</reference>
<feature type="domain" description="Calcineurin-like phosphoesterase" evidence="1">
    <location>
        <begin position="35"/>
        <end position="229"/>
    </location>
</feature>
<dbReference type="GO" id="GO:0008803">
    <property type="term" value="F:bis(5'-nucleosyl)-tetraphosphatase (symmetrical) activity"/>
    <property type="evidence" value="ECO:0007669"/>
    <property type="project" value="TreeGrafter"/>
</dbReference>
<dbReference type="PANTHER" id="PTHR42850">
    <property type="entry name" value="METALLOPHOSPHOESTERASE"/>
    <property type="match status" value="1"/>
</dbReference>
<dbReference type="InterPro" id="IPR004843">
    <property type="entry name" value="Calcineurin-like_PHP"/>
</dbReference>
<sequence>MLKLARKLWAETMSSGPSAGPFGGRAGTASVPRGMRVYAVGDIHGRLDLLDQMLGQIARDADQAPNLLKYLVFLGDYVDRGPDSRLVIERLACGLPPVFGAVFLRGNHEDTMLGFLTDLGVAPGWLTYGGDATLESYGIPAPDPDAPPEHLLQAQAMLNSMLPPHHRAFLTGLRNHLTIGDYHFVHAGIRPGIPLDRQDDKDRLWIRDAFLTSRADHGKIVVHGHTISAEPELLPNRIGIDTGAYATNRLTALVLEGTERRFLCTI</sequence>
<evidence type="ECO:0000259" key="1">
    <source>
        <dbReference type="Pfam" id="PF00149"/>
    </source>
</evidence>
<name>A0A2R4VT04_9PROT</name>
<dbReference type="EMBL" id="CP028903">
    <property type="protein sequence ID" value="AWB07569.1"/>
    <property type="molecule type" value="Genomic_DNA"/>
</dbReference>